<dbReference type="PROSITE" id="PS51272">
    <property type="entry name" value="SLH"/>
    <property type="match status" value="3"/>
</dbReference>
<dbReference type="PANTHER" id="PTHR43308">
    <property type="entry name" value="OUTER MEMBRANE PROTEIN ALPHA-RELATED"/>
    <property type="match status" value="1"/>
</dbReference>
<dbReference type="RefSeq" id="WP_088119279.1">
    <property type="nucleotide sequence ID" value="NZ_NFDL01000037.1"/>
</dbReference>
<dbReference type="EMBL" id="NFDL01000037">
    <property type="protein sequence ID" value="OTY46638.1"/>
    <property type="molecule type" value="Genomic_DNA"/>
</dbReference>
<dbReference type="AlphaFoldDB" id="A0A243BIC0"/>
<name>A0A243BIC0_BACTU</name>
<evidence type="ECO:0000313" key="5">
    <source>
        <dbReference type="Proteomes" id="UP000195089"/>
    </source>
</evidence>
<reference evidence="4 5" key="1">
    <citation type="submission" date="2016-10" db="EMBL/GenBank/DDBJ databases">
        <title>Comparative genomics of Bacillus thuringiensis reveals a path to pathogens against multiple invertebrate hosts.</title>
        <authorList>
            <person name="Zheng J."/>
            <person name="Gao Q."/>
            <person name="Liu H."/>
            <person name="Peng D."/>
            <person name="Ruan L."/>
            <person name="Sun M."/>
        </authorList>
    </citation>
    <scope>NUCLEOTIDE SEQUENCE [LARGE SCALE GENOMIC DNA]</scope>
    <source>
        <strain evidence="4">BGSC 4BX1</strain>
    </source>
</reference>
<evidence type="ECO:0000256" key="1">
    <source>
        <dbReference type="ARBA" id="ARBA00022729"/>
    </source>
</evidence>
<evidence type="ECO:0000259" key="3">
    <source>
        <dbReference type="PROSITE" id="PS51272"/>
    </source>
</evidence>
<evidence type="ECO:0000313" key="4">
    <source>
        <dbReference type="EMBL" id="OTY46638.1"/>
    </source>
</evidence>
<protein>
    <submittedName>
        <fullName evidence="4">S-layer protein</fullName>
    </submittedName>
</protein>
<feature type="domain" description="SLH" evidence="3">
    <location>
        <begin position="145"/>
        <end position="208"/>
    </location>
</feature>
<comment type="caution">
    <text evidence="4">The sequence shown here is derived from an EMBL/GenBank/DDBJ whole genome shotgun (WGS) entry which is preliminary data.</text>
</comment>
<dbReference type="Proteomes" id="UP000195089">
    <property type="component" value="Unassembled WGS sequence"/>
</dbReference>
<feature type="signal peptide" evidence="2">
    <location>
        <begin position="1"/>
        <end position="24"/>
    </location>
</feature>
<feature type="domain" description="SLH" evidence="3">
    <location>
        <begin position="90"/>
        <end position="144"/>
    </location>
</feature>
<proteinExistence type="predicted"/>
<dbReference type="Pfam" id="PF00395">
    <property type="entry name" value="SLH"/>
    <property type="match status" value="3"/>
</dbReference>
<feature type="chain" id="PRO_5012760594" evidence="2">
    <location>
        <begin position="25"/>
        <end position="332"/>
    </location>
</feature>
<evidence type="ECO:0000256" key="2">
    <source>
        <dbReference type="SAM" id="SignalP"/>
    </source>
</evidence>
<organism evidence="4 5">
    <name type="scientific">Bacillus thuringiensis serovar pingluonsis</name>
    <dbReference type="NCBI Taxonomy" id="180881"/>
    <lineage>
        <taxon>Bacteria</taxon>
        <taxon>Bacillati</taxon>
        <taxon>Bacillota</taxon>
        <taxon>Bacilli</taxon>
        <taxon>Bacillales</taxon>
        <taxon>Bacillaceae</taxon>
        <taxon>Bacillus</taxon>
        <taxon>Bacillus cereus group</taxon>
    </lineage>
</organism>
<accession>A0A243BIC0</accession>
<feature type="domain" description="SLH" evidence="3">
    <location>
        <begin position="25"/>
        <end position="88"/>
    </location>
</feature>
<dbReference type="PANTHER" id="PTHR43308:SF1">
    <property type="entry name" value="OUTER MEMBRANE PROTEIN ALPHA"/>
    <property type="match status" value="1"/>
</dbReference>
<keyword evidence="1 2" id="KW-0732">Signal</keyword>
<sequence>MNFKHVLATGLITATLFGATNAYAQTEHFIDVPKDHWSKNSINYLTEQNVISGYGNGKFGFGDNVTRGQVAAIISRYLKLENTGSASKHFSDIHGHMFENSIKAVAQKGLMTGDSSTDKFRPDDTLTRYEMAVILQKAFHLPVKTNDLFYDVPNNFWATDSVRSLYSNGITKGIGDYKYGGEMNVTREQFATFMYNAIFVKTNFVPDPIPAKDEDTYKEIQNILIDSGFLKTDYNYVYTKTGQTYDGIMDFNFSPKDDSAYRMSIHRDDPVLNTPVKKILNTLLPTKADYLYSLIKNPTASSRTIEELDGRKIEFRRDSSTSVNVSLGKRKY</sequence>
<dbReference type="InterPro" id="IPR001119">
    <property type="entry name" value="SLH_dom"/>
</dbReference>
<dbReference type="InterPro" id="IPR051465">
    <property type="entry name" value="Cell_Envelope_Struct_Comp"/>
</dbReference>
<gene>
    <name evidence="4" type="ORF">BK742_09405</name>
</gene>